<accession>A0A1J9QNJ5</accession>
<dbReference type="PANTHER" id="PTHR33112:SF10">
    <property type="entry name" value="TOL"/>
    <property type="match status" value="1"/>
</dbReference>
<dbReference type="RefSeq" id="XP_020125894.1">
    <property type="nucleotide sequence ID" value="XM_020278982.1"/>
</dbReference>
<dbReference type="Proteomes" id="UP000183809">
    <property type="component" value="Unassembled WGS sequence"/>
</dbReference>
<dbReference type="GeneID" id="31019244"/>
<reference evidence="2 3" key="1">
    <citation type="submission" date="2016-10" db="EMBL/GenBank/DDBJ databases">
        <title>Proteomics and genomics reveal pathogen-plant mechanisms compatible with a hemibiotrophic lifestyle of Diplodia corticola.</title>
        <authorList>
            <person name="Fernandes I."/>
            <person name="De Jonge R."/>
            <person name="Van De Peer Y."/>
            <person name="Devreese B."/>
            <person name="Alves A."/>
            <person name="Esteves A.C."/>
        </authorList>
    </citation>
    <scope>NUCLEOTIDE SEQUENCE [LARGE SCALE GENOMIC DNA]</scope>
    <source>
        <strain evidence="2 3">CBS 112549</strain>
    </source>
</reference>
<dbReference type="AlphaFoldDB" id="A0A1J9QNJ5"/>
<dbReference type="STRING" id="236234.A0A1J9QNJ5"/>
<comment type="caution">
    <text evidence="2">The sequence shown here is derived from an EMBL/GenBank/DDBJ whole genome shotgun (WGS) entry which is preliminary data.</text>
</comment>
<sequence>MDPPAAQLCAACTKVIQQISVHDPNGLGDRHLSDLAASASSCSLCYLTKKAFEDAGYEKDLEPRDDEEGRRLLEARYLQFWVRPADVKDAVDYTDDDMPGICSPAATSGKVYSGPNITSSGSPSSFAHINNLISGCIAQHPECALTLDGTLIDESQPPALPTRILDLGDPSLSSPSIRLLETQPGQRGHYAALSYCWGPPSSHPPTTTSANLAAHTAGIAVASLPATFQDAVQATRELGLRHLWIDSLCIVQDNESDWRREAARMGPVYSRARVVLAASDAATPSSGIFRQYPARPAVTLPFLDAATGAAAGVVRAELRPPAAVLSPDSEHAPLNARAWATQEYVLARRIVYFTRGAAVWSCRRCRKRALWDDGVLDYAYGRTKTDWARLVTEFSTRQCAVLTDRLVALGGVVEELARLRGSGKQELPECVYGLWTDALATHLMWSRLGRPGELSRPPELKGVAPTWSWASTLGGVGLMSEERYSDDGPEVRAQLAVESGGEDEGKKRRIRIKGKLGRVELRIIEKPSPYLHPCDCEVRGEEGGDIVGLAASDVGLGEGMDSASVFCLVVMFHPHNFENGSYLVLYLRPREEKSDEYVRIGNGMIMNKEWVEGLTESELYLV</sequence>
<keyword evidence="3" id="KW-1185">Reference proteome</keyword>
<protein>
    <submittedName>
        <fullName evidence="2">Heterokaryon incompatibility protein</fullName>
    </submittedName>
</protein>
<dbReference type="InterPro" id="IPR010730">
    <property type="entry name" value="HET"/>
</dbReference>
<dbReference type="EMBL" id="MNUE01000076">
    <property type="protein sequence ID" value="OJD29634.1"/>
    <property type="molecule type" value="Genomic_DNA"/>
</dbReference>
<feature type="domain" description="Heterokaryon incompatibility" evidence="1">
    <location>
        <begin position="190"/>
        <end position="343"/>
    </location>
</feature>
<evidence type="ECO:0000259" key="1">
    <source>
        <dbReference type="Pfam" id="PF06985"/>
    </source>
</evidence>
<organism evidence="2 3">
    <name type="scientific">Diplodia corticola</name>
    <dbReference type="NCBI Taxonomy" id="236234"/>
    <lineage>
        <taxon>Eukaryota</taxon>
        <taxon>Fungi</taxon>
        <taxon>Dikarya</taxon>
        <taxon>Ascomycota</taxon>
        <taxon>Pezizomycotina</taxon>
        <taxon>Dothideomycetes</taxon>
        <taxon>Dothideomycetes incertae sedis</taxon>
        <taxon>Botryosphaeriales</taxon>
        <taxon>Botryosphaeriaceae</taxon>
        <taxon>Diplodia</taxon>
    </lineage>
</organism>
<gene>
    <name evidence="2" type="ORF">BKCO1_760002</name>
</gene>
<dbReference type="PANTHER" id="PTHR33112">
    <property type="entry name" value="DOMAIN PROTEIN, PUTATIVE-RELATED"/>
    <property type="match status" value="1"/>
</dbReference>
<name>A0A1J9QNJ5_9PEZI</name>
<evidence type="ECO:0000313" key="3">
    <source>
        <dbReference type="Proteomes" id="UP000183809"/>
    </source>
</evidence>
<proteinExistence type="predicted"/>
<evidence type="ECO:0000313" key="2">
    <source>
        <dbReference type="EMBL" id="OJD29634.1"/>
    </source>
</evidence>
<dbReference type="OrthoDB" id="5347061at2759"/>
<dbReference type="Pfam" id="PF06985">
    <property type="entry name" value="HET"/>
    <property type="match status" value="1"/>
</dbReference>